<protein>
    <submittedName>
        <fullName evidence="1">Uncharacterized protein</fullName>
    </submittedName>
</protein>
<gene>
    <name evidence="1" type="ORF">ABIQ69_13555</name>
</gene>
<organism evidence="1">
    <name type="scientific">Agromyces sp. G08B096</name>
    <dbReference type="NCBI Taxonomy" id="3156399"/>
    <lineage>
        <taxon>Bacteria</taxon>
        <taxon>Bacillati</taxon>
        <taxon>Actinomycetota</taxon>
        <taxon>Actinomycetes</taxon>
        <taxon>Micrococcales</taxon>
        <taxon>Microbacteriaceae</taxon>
        <taxon>Agromyces</taxon>
    </lineage>
</organism>
<dbReference type="EMBL" id="CP158374">
    <property type="protein sequence ID" value="XBX81630.1"/>
    <property type="molecule type" value="Genomic_DNA"/>
</dbReference>
<dbReference type="RefSeq" id="WP_350347652.1">
    <property type="nucleotide sequence ID" value="NZ_CP158374.1"/>
</dbReference>
<dbReference type="AlphaFoldDB" id="A0AAU7W6Q3"/>
<accession>A0AAU7W6Q3</accession>
<name>A0AAU7W6Q3_9MICO</name>
<proteinExistence type="predicted"/>
<reference evidence="1" key="1">
    <citation type="submission" date="2024-05" db="EMBL/GenBank/DDBJ databases">
        <authorList>
            <person name="Yu L."/>
        </authorList>
    </citation>
    <scope>NUCLEOTIDE SEQUENCE</scope>
    <source>
        <strain evidence="1">G08B096</strain>
    </source>
</reference>
<sequence length="112" mass="12274">MLVRNCNLGREYLRSVLQDEAAGDESQESLKVRRDIGKLTVVAARFSRVDGEELAAARALLADYADVMNDLSAAAYYLEASLEQYHSSGGKELLIEAVRWAPNGRLGDLASQ</sequence>
<evidence type="ECO:0000313" key="1">
    <source>
        <dbReference type="EMBL" id="XBX81630.1"/>
    </source>
</evidence>